<comment type="similarity">
    <text evidence="2">Belongs to the type-B carboxylesterase/lipase family.</text>
</comment>
<evidence type="ECO:0000313" key="12">
    <source>
        <dbReference type="EMBL" id="KAL1617623.1"/>
    </source>
</evidence>
<keyword evidence="13" id="KW-1185">Reference proteome</keyword>
<evidence type="ECO:0000256" key="2">
    <source>
        <dbReference type="ARBA" id="ARBA00005964"/>
    </source>
</evidence>
<dbReference type="InterPro" id="IPR000718">
    <property type="entry name" value="Peptidase_M13"/>
</dbReference>
<dbReference type="Pfam" id="PF00135">
    <property type="entry name" value="COesterase"/>
    <property type="match status" value="1"/>
</dbReference>
<keyword evidence="5" id="KW-0479">Metal-binding</keyword>
<keyword evidence="6" id="KW-0378">Hydrolase</keyword>
<gene>
    <name evidence="12" type="ORF">SLS56_010888</name>
</gene>
<name>A0ABR3SE53_9PEZI</name>
<keyword evidence="7" id="KW-0862">Zinc</keyword>
<protein>
    <submittedName>
        <fullName evidence="12">Uncharacterized protein</fullName>
    </submittedName>
</protein>
<dbReference type="InterPro" id="IPR018497">
    <property type="entry name" value="Peptidase_M13_C"/>
</dbReference>
<feature type="domain" description="Peptidase M13 N-terminal" evidence="11">
    <location>
        <begin position="325"/>
        <end position="706"/>
    </location>
</feature>
<evidence type="ECO:0000256" key="4">
    <source>
        <dbReference type="ARBA" id="ARBA00022670"/>
    </source>
</evidence>
<dbReference type="CDD" id="cd08662">
    <property type="entry name" value="M13"/>
    <property type="match status" value="1"/>
</dbReference>
<dbReference type="InterPro" id="IPR042089">
    <property type="entry name" value="Peptidase_M13_dom_2"/>
</dbReference>
<evidence type="ECO:0000259" key="10">
    <source>
        <dbReference type="Pfam" id="PF01431"/>
    </source>
</evidence>
<dbReference type="Gene3D" id="3.40.50.1820">
    <property type="entry name" value="alpha/beta hydrolase"/>
    <property type="match status" value="2"/>
</dbReference>
<dbReference type="PROSITE" id="PS00122">
    <property type="entry name" value="CARBOXYLESTERASE_B_1"/>
    <property type="match status" value="1"/>
</dbReference>
<comment type="similarity">
    <text evidence="3">Belongs to the peptidase M13 family.</text>
</comment>
<dbReference type="Pfam" id="PF05649">
    <property type="entry name" value="Peptidase_M13_N"/>
    <property type="match status" value="1"/>
</dbReference>
<dbReference type="InterPro" id="IPR019826">
    <property type="entry name" value="Carboxylesterase_B_AS"/>
</dbReference>
<feature type="domain" description="Carboxylesterase type B" evidence="9">
    <location>
        <begin position="25"/>
        <end position="150"/>
    </location>
</feature>
<evidence type="ECO:0000256" key="5">
    <source>
        <dbReference type="ARBA" id="ARBA00022723"/>
    </source>
</evidence>
<feature type="domain" description="Peptidase M13 C-terminal" evidence="10">
    <location>
        <begin position="770"/>
        <end position="969"/>
    </location>
</feature>
<dbReference type="InterPro" id="IPR002018">
    <property type="entry name" value="CarbesteraseB"/>
</dbReference>
<dbReference type="PROSITE" id="PS51885">
    <property type="entry name" value="NEPRILYSIN"/>
    <property type="match status" value="1"/>
</dbReference>
<dbReference type="PANTHER" id="PTHR11733:SF167">
    <property type="entry name" value="FI17812P1-RELATED"/>
    <property type="match status" value="1"/>
</dbReference>
<dbReference type="InterPro" id="IPR008753">
    <property type="entry name" value="Peptidase_M13_N"/>
</dbReference>
<evidence type="ECO:0000256" key="1">
    <source>
        <dbReference type="ARBA" id="ARBA00001947"/>
    </source>
</evidence>
<proteinExistence type="inferred from homology"/>
<dbReference type="InterPro" id="IPR029058">
    <property type="entry name" value="AB_hydrolase_fold"/>
</dbReference>
<dbReference type="PRINTS" id="PR00786">
    <property type="entry name" value="NEPRILYSIN"/>
</dbReference>
<dbReference type="EMBL" id="JAJVDC020000226">
    <property type="protein sequence ID" value="KAL1617623.1"/>
    <property type="molecule type" value="Genomic_DNA"/>
</dbReference>
<evidence type="ECO:0000259" key="11">
    <source>
        <dbReference type="Pfam" id="PF05649"/>
    </source>
</evidence>
<comment type="cofactor">
    <cofactor evidence="1">
        <name>Zn(2+)</name>
        <dbReference type="ChEBI" id="CHEBI:29105"/>
    </cofactor>
</comment>
<evidence type="ECO:0000256" key="6">
    <source>
        <dbReference type="ARBA" id="ARBA00022801"/>
    </source>
</evidence>
<evidence type="ECO:0000256" key="3">
    <source>
        <dbReference type="ARBA" id="ARBA00007357"/>
    </source>
</evidence>
<dbReference type="Pfam" id="PF01431">
    <property type="entry name" value="Peptidase_M13"/>
    <property type="match status" value="1"/>
</dbReference>
<reference evidence="12 13" key="1">
    <citation type="submission" date="2024-02" db="EMBL/GenBank/DDBJ databases">
        <title>De novo assembly and annotation of 12 fungi associated with fruit tree decline syndrome in Ontario, Canada.</title>
        <authorList>
            <person name="Sulman M."/>
            <person name="Ellouze W."/>
            <person name="Ilyukhin E."/>
        </authorList>
    </citation>
    <scope>NUCLEOTIDE SEQUENCE [LARGE SCALE GENOMIC DNA]</scope>
    <source>
        <strain evidence="12 13">M1-105</strain>
    </source>
</reference>
<organism evidence="12 13">
    <name type="scientific">Neofusicoccum ribis</name>
    <dbReference type="NCBI Taxonomy" id="45134"/>
    <lineage>
        <taxon>Eukaryota</taxon>
        <taxon>Fungi</taxon>
        <taxon>Dikarya</taxon>
        <taxon>Ascomycota</taxon>
        <taxon>Pezizomycotina</taxon>
        <taxon>Dothideomycetes</taxon>
        <taxon>Dothideomycetes incertae sedis</taxon>
        <taxon>Botryosphaeriales</taxon>
        <taxon>Botryosphaeriaceae</taxon>
        <taxon>Neofusicoccum</taxon>
    </lineage>
</organism>
<dbReference type="SUPFAM" id="SSF53474">
    <property type="entry name" value="alpha/beta-Hydrolases"/>
    <property type="match status" value="1"/>
</dbReference>
<dbReference type="Gene3D" id="1.10.1380.10">
    <property type="entry name" value="Neutral endopeptidase , domain2"/>
    <property type="match status" value="1"/>
</dbReference>
<evidence type="ECO:0000313" key="13">
    <source>
        <dbReference type="Proteomes" id="UP001521116"/>
    </source>
</evidence>
<dbReference type="SUPFAM" id="SSF55486">
    <property type="entry name" value="Metalloproteases ('zincins'), catalytic domain"/>
    <property type="match status" value="1"/>
</dbReference>
<evidence type="ECO:0000256" key="8">
    <source>
        <dbReference type="ARBA" id="ARBA00023049"/>
    </source>
</evidence>
<evidence type="ECO:0000259" key="9">
    <source>
        <dbReference type="Pfam" id="PF00135"/>
    </source>
</evidence>
<keyword evidence="4" id="KW-0645">Protease</keyword>
<accession>A0ABR3SE53</accession>
<sequence length="975" mass="108993">MTSKEAYVLPGVVSGIGSTGRDPTETEDCLLLNVIVPQKVYERNSSAPVLVHIYGGGYVVGSKVSFSDPSYLLAKSSDSMIVVGINYRLGAFGWLAGPSLQKDGTANAGLLDQRMALEWVQQHIHRFGGDKDQVTVTGESAGAGSIAHQVTYIFRLSFDGDFVTADPKQLLIHGQFNPNVSFMFGHTENEGYDFVPTNLTDYNGFFTDYFPSTDADVLAYIEDTLYPPIYKTSFYNTTSSRASRTVADSTIDFNFRALAAAYANNSYAYNFAVASTTHGSDYSYTWYGSVAVSNSTIADTLQGHVVSWAKFLKNALPKNYTEVDPCADFATWACGEISTLSDIQDENNNILRRVIESPYKDKGYPGIGPYTGHNATDDQENFGKMKAAYDACMDEQQIKKQGIKPLVDLVSQLPGPEEYGTTEGLTKALAWTERQGAAGLVDLYTGPDSKHPDVVVIGITSGTYMLPSKEYYDDDETINRYAKAIAGMFAEILGGESRDHDEIAKKVIDLEAQIARAEPSPDVADSVTYNYNPISLSDADNLVPNISFTQLIKAFAPKGYTTDTVINDSPDYFPKLASAMKNTTAEVIHAYLQWELIQTWAYRVHGDFREPLKTFNNWLNGYDPDATSARWADCLDEVDSNLPWIESAFFIRYHFNDKAKRIGEEMTKELKDVFKGRLEKYDWMGDAAKQKAKEKVENMVAMIGYPTKSPNVLDPGNLKQYYARVNVTNASYWDNGIAFNRFTLEAAWDDLLQPTDRSEWWDTVPTVTGYYTPWKNELVITAGSMQFPWFDASLPDHINYGGTAAGTIGHEMTHGFDSEGREYDEHGAYRNWWDERTRAAFNSRAQCLVDQFSRYTVTGTDGEVIHVNGRQTLTENIADTGGVSLGYEAWRRRAERGEGDNRLLPGLEDFSPARLFFLAYASNYCYQVRPQQMVEWTRTDVHAPVDYRIIGPMANSRGFREAFDCPVKEPTCELW</sequence>
<dbReference type="Proteomes" id="UP001521116">
    <property type="component" value="Unassembled WGS sequence"/>
</dbReference>
<dbReference type="InterPro" id="IPR024079">
    <property type="entry name" value="MetalloPept_cat_dom_sf"/>
</dbReference>
<comment type="caution">
    <text evidence="12">The sequence shown here is derived from an EMBL/GenBank/DDBJ whole genome shotgun (WGS) entry which is preliminary data.</text>
</comment>
<dbReference type="Gene3D" id="3.40.390.10">
    <property type="entry name" value="Collagenase (Catalytic Domain)"/>
    <property type="match status" value="1"/>
</dbReference>
<evidence type="ECO:0000256" key="7">
    <source>
        <dbReference type="ARBA" id="ARBA00022833"/>
    </source>
</evidence>
<dbReference type="PANTHER" id="PTHR11733">
    <property type="entry name" value="ZINC METALLOPROTEASE FAMILY M13 NEPRILYSIN-RELATED"/>
    <property type="match status" value="1"/>
</dbReference>
<keyword evidence="8" id="KW-0482">Metalloprotease</keyword>